<feature type="domain" description="MobA-like NTP transferase" evidence="8">
    <location>
        <begin position="6"/>
        <end position="87"/>
    </location>
</feature>
<feature type="domain" description="MobA-like NTP transferase" evidence="8">
    <location>
        <begin position="95"/>
        <end position="178"/>
    </location>
</feature>
<keyword evidence="2" id="KW-0808">Transferase</keyword>
<sequence>MVARLGLLVAGGRGARMGEGLPKALRTVGGRTLFARAEAVLRACCDEVLVCAPVDLELPCPRDRRVPDAPAGEAGSASASAAVFAAGGREGSNRSHGPLAGIVAGLAAREYGAALVLGVDFPLLDAATLRTVERALDGRAVALAAPGGVPQPLAAWYAPGAAAPLAEAFARGERSVTRAVLALPHALVPVDGERFLNVNTPDDLVRAELLLERLPS</sequence>
<keyword evidence="7" id="KW-0501">Molybdenum cofactor biosynthesis</keyword>
<dbReference type="PANTHER" id="PTHR19136:SF81">
    <property type="entry name" value="MOLYBDENUM COFACTOR GUANYLYLTRANSFERASE"/>
    <property type="match status" value="1"/>
</dbReference>
<organism evidence="9 10">
    <name type="scientific">Eiseniibacteriota bacterium</name>
    <dbReference type="NCBI Taxonomy" id="2212470"/>
    <lineage>
        <taxon>Bacteria</taxon>
        <taxon>Candidatus Eiseniibacteriota</taxon>
    </lineage>
</organism>
<comment type="caution">
    <text evidence="9">The sequence shown here is derived from an EMBL/GenBank/DDBJ whole genome shotgun (WGS) entry which is preliminary data.</text>
</comment>
<proteinExistence type="predicted"/>
<dbReference type="InterPro" id="IPR013482">
    <property type="entry name" value="Molybde_CF_guanTrfase"/>
</dbReference>
<evidence type="ECO:0000256" key="5">
    <source>
        <dbReference type="ARBA" id="ARBA00022842"/>
    </source>
</evidence>
<evidence type="ECO:0000256" key="4">
    <source>
        <dbReference type="ARBA" id="ARBA00022741"/>
    </source>
</evidence>
<keyword evidence="6" id="KW-0342">GTP-binding</keyword>
<evidence type="ECO:0000256" key="2">
    <source>
        <dbReference type="ARBA" id="ARBA00022679"/>
    </source>
</evidence>
<dbReference type="SUPFAM" id="SSF53448">
    <property type="entry name" value="Nucleotide-diphospho-sugar transferases"/>
    <property type="match status" value="1"/>
</dbReference>
<evidence type="ECO:0000313" key="10">
    <source>
        <dbReference type="Proteomes" id="UP000696931"/>
    </source>
</evidence>
<gene>
    <name evidence="9" type="ORF">HZA61_11835</name>
</gene>
<keyword evidence="9" id="KW-0548">Nucleotidyltransferase</keyword>
<keyword evidence="1" id="KW-0963">Cytoplasm</keyword>
<dbReference type="Gene3D" id="3.90.550.10">
    <property type="entry name" value="Spore Coat Polysaccharide Biosynthesis Protein SpsA, Chain A"/>
    <property type="match status" value="1"/>
</dbReference>
<dbReference type="GO" id="GO:0005525">
    <property type="term" value="F:GTP binding"/>
    <property type="evidence" value="ECO:0007669"/>
    <property type="project" value="UniProtKB-KW"/>
</dbReference>
<dbReference type="Proteomes" id="UP000696931">
    <property type="component" value="Unassembled WGS sequence"/>
</dbReference>
<evidence type="ECO:0000256" key="7">
    <source>
        <dbReference type="ARBA" id="ARBA00023150"/>
    </source>
</evidence>
<dbReference type="PANTHER" id="PTHR19136">
    <property type="entry name" value="MOLYBDENUM COFACTOR GUANYLYLTRANSFERASE"/>
    <property type="match status" value="1"/>
</dbReference>
<dbReference type="GO" id="GO:0046872">
    <property type="term" value="F:metal ion binding"/>
    <property type="evidence" value="ECO:0007669"/>
    <property type="project" value="UniProtKB-KW"/>
</dbReference>
<keyword evidence="4" id="KW-0547">Nucleotide-binding</keyword>
<dbReference type="InterPro" id="IPR025877">
    <property type="entry name" value="MobA-like_NTP_Trfase"/>
</dbReference>
<dbReference type="InterPro" id="IPR029044">
    <property type="entry name" value="Nucleotide-diphossugar_trans"/>
</dbReference>
<evidence type="ECO:0000256" key="6">
    <source>
        <dbReference type="ARBA" id="ARBA00023134"/>
    </source>
</evidence>
<dbReference type="AlphaFoldDB" id="A0A933W3P8"/>
<dbReference type="GO" id="GO:0016779">
    <property type="term" value="F:nucleotidyltransferase activity"/>
    <property type="evidence" value="ECO:0007669"/>
    <property type="project" value="UniProtKB-KW"/>
</dbReference>
<evidence type="ECO:0000256" key="3">
    <source>
        <dbReference type="ARBA" id="ARBA00022723"/>
    </source>
</evidence>
<keyword evidence="5" id="KW-0460">Magnesium</keyword>
<name>A0A933W3P8_UNCEI</name>
<dbReference type="GO" id="GO:0006777">
    <property type="term" value="P:Mo-molybdopterin cofactor biosynthetic process"/>
    <property type="evidence" value="ECO:0007669"/>
    <property type="project" value="UniProtKB-KW"/>
</dbReference>
<dbReference type="EMBL" id="JACRIW010000082">
    <property type="protein sequence ID" value="MBI5170173.1"/>
    <property type="molecule type" value="Genomic_DNA"/>
</dbReference>
<dbReference type="Pfam" id="PF12804">
    <property type="entry name" value="NTP_transf_3"/>
    <property type="match status" value="2"/>
</dbReference>
<reference evidence="9" key="1">
    <citation type="submission" date="2020-07" db="EMBL/GenBank/DDBJ databases">
        <title>Huge and variable diversity of episymbiotic CPR bacteria and DPANN archaea in groundwater ecosystems.</title>
        <authorList>
            <person name="He C.Y."/>
            <person name="Keren R."/>
            <person name="Whittaker M."/>
            <person name="Farag I.F."/>
            <person name="Doudna J."/>
            <person name="Cate J.H.D."/>
            <person name="Banfield J.F."/>
        </authorList>
    </citation>
    <scope>NUCLEOTIDE SEQUENCE</scope>
    <source>
        <strain evidence="9">NC_groundwater_1813_Pr3_B-0.1um_71_17</strain>
    </source>
</reference>
<evidence type="ECO:0000256" key="1">
    <source>
        <dbReference type="ARBA" id="ARBA00022490"/>
    </source>
</evidence>
<evidence type="ECO:0000259" key="8">
    <source>
        <dbReference type="Pfam" id="PF12804"/>
    </source>
</evidence>
<keyword evidence="3" id="KW-0479">Metal-binding</keyword>
<protein>
    <submittedName>
        <fullName evidence="9">Molybdenum cofactor guanylyltransferase</fullName>
    </submittedName>
</protein>
<dbReference type="CDD" id="cd02503">
    <property type="entry name" value="MobA"/>
    <property type="match status" value="1"/>
</dbReference>
<accession>A0A933W3P8</accession>
<evidence type="ECO:0000313" key="9">
    <source>
        <dbReference type="EMBL" id="MBI5170173.1"/>
    </source>
</evidence>